<dbReference type="HOGENOM" id="CLU_930646_0_0_1"/>
<proteinExistence type="predicted"/>
<dbReference type="OrthoDB" id="3557758at2759"/>
<dbReference type="InterPro" id="IPR000873">
    <property type="entry name" value="AMP-dep_synth/lig_dom"/>
</dbReference>
<protein>
    <submittedName>
        <fullName evidence="3">Putative 4-coumarate-ligase protein</fullName>
    </submittedName>
</protein>
<dbReference type="Pfam" id="PF00501">
    <property type="entry name" value="AMP-binding"/>
    <property type="match status" value="1"/>
</dbReference>
<dbReference type="Proteomes" id="UP000013521">
    <property type="component" value="Unassembled WGS sequence"/>
</dbReference>
<evidence type="ECO:0000313" key="4">
    <source>
        <dbReference type="Proteomes" id="UP000013521"/>
    </source>
</evidence>
<reference evidence="4" key="1">
    <citation type="journal article" date="2013" name="Genome Announc.">
        <title>Draft genome sequence of Neofusicoccum parvum isolate UCR-NP2, a fungal vascular pathogen associated with grapevine cankers.</title>
        <authorList>
            <person name="Blanco-Ulate B."/>
            <person name="Rolshausen P."/>
            <person name="Cantu D."/>
        </authorList>
    </citation>
    <scope>NUCLEOTIDE SEQUENCE [LARGE SCALE GENOMIC DNA]</scope>
    <source>
        <strain evidence="4">UCR-NP2</strain>
    </source>
</reference>
<dbReference type="Gene3D" id="3.40.50.12780">
    <property type="entry name" value="N-terminal domain of ligase-like"/>
    <property type="match status" value="1"/>
</dbReference>
<evidence type="ECO:0000313" key="3">
    <source>
        <dbReference type="EMBL" id="EOD52969.1"/>
    </source>
</evidence>
<dbReference type="OMA" id="AITRWAN"/>
<gene>
    <name evidence="3" type="ORF">UCRNP2_271</name>
</gene>
<feature type="domain" description="AMP-dependent synthetase/ligase" evidence="2">
    <location>
        <begin position="29"/>
        <end position="148"/>
    </location>
</feature>
<sequence>MPFLAEEHLPIPDEDILSWIFDHVSYNWDMPIYIDAANPARTISARQALDTIGRLITGLKAAGVQQGDCICYPLAFLGIIGAGGIFAGTNPSYTTHELTHAIRTASIKHIIVEPPLLPAVLSAARTCSIPDAHVILFDPAASPPSPSPSPSAPHAVSTAQPTAYWAGRFASLFDRQRLAAFHAEGQAFRASGRVSDTFAAFVEADDERRARRVLAELAACCVTDDAARSLRAFQREFARRCGNDALMPSPALIVLGGSGGGGGGGEEGLRGGEGKGRKTGLGFMERLRGIAREARKSSV</sequence>
<evidence type="ECO:0000259" key="2">
    <source>
        <dbReference type="Pfam" id="PF00501"/>
    </source>
</evidence>
<feature type="region of interest" description="Disordered" evidence="1">
    <location>
        <begin position="261"/>
        <end position="280"/>
    </location>
</feature>
<organism evidence="3 4">
    <name type="scientific">Botryosphaeria parva (strain UCR-NP2)</name>
    <name type="common">Grapevine canker fungus</name>
    <name type="synonym">Neofusicoccum parvum</name>
    <dbReference type="NCBI Taxonomy" id="1287680"/>
    <lineage>
        <taxon>Eukaryota</taxon>
        <taxon>Fungi</taxon>
        <taxon>Dikarya</taxon>
        <taxon>Ascomycota</taxon>
        <taxon>Pezizomycotina</taxon>
        <taxon>Dothideomycetes</taxon>
        <taxon>Dothideomycetes incertae sedis</taxon>
        <taxon>Botryosphaeriales</taxon>
        <taxon>Botryosphaeriaceae</taxon>
        <taxon>Neofusicoccum</taxon>
    </lineage>
</organism>
<keyword evidence="3" id="KW-0436">Ligase</keyword>
<dbReference type="SUPFAM" id="SSF56801">
    <property type="entry name" value="Acetyl-CoA synthetase-like"/>
    <property type="match status" value="1"/>
</dbReference>
<name>R1H3H3_BOTPV</name>
<dbReference type="KEGG" id="npa:UCRNP2_271"/>
<dbReference type="GO" id="GO:0016874">
    <property type="term" value="F:ligase activity"/>
    <property type="evidence" value="ECO:0007669"/>
    <property type="project" value="UniProtKB-KW"/>
</dbReference>
<evidence type="ECO:0000256" key="1">
    <source>
        <dbReference type="SAM" id="MobiDB-lite"/>
    </source>
</evidence>
<accession>R1H3H3</accession>
<feature type="compositionally biased region" description="Basic and acidic residues" evidence="1">
    <location>
        <begin position="267"/>
        <end position="276"/>
    </location>
</feature>
<dbReference type="STRING" id="1287680.R1H3H3"/>
<dbReference type="AlphaFoldDB" id="R1H3H3"/>
<dbReference type="EMBL" id="KB915674">
    <property type="protein sequence ID" value="EOD52969.1"/>
    <property type="molecule type" value="Genomic_DNA"/>
</dbReference>
<dbReference type="eggNOG" id="KOG1176">
    <property type="taxonomic scope" value="Eukaryota"/>
</dbReference>
<dbReference type="InterPro" id="IPR042099">
    <property type="entry name" value="ANL_N_sf"/>
</dbReference>